<proteinExistence type="predicted"/>
<evidence type="ECO:0000256" key="4">
    <source>
        <dbReference type="ARBA" id="ARBA00022989"/>
    </source>
</evidence>
<dbReference type="Pfam" id="PF02653">
    <property type="entry name" value="BPD_transp_2"/>
    <property type="match status" value="1"/>
</dbReference>
<evidence type="ECO:0000256" key="1">
    <source>
        <dbReference type="ARBA" id="ARBA00004651"/>
    </source>
</evidence>
<feature type="transmembrane region" description="Helical" evidence="6">
    <location>
        <begin position="223"/>
        <end position="244"/>
    </location>
</feature>
<feature type="transmembrane region" description="Helical" evidence="6">
    <location>
        <begin position="37"/>
        <end position="54"/>
    </location>
</feature>
<feature type="transmembrane region" description="Helical" evidence="6">
    <location>
        <begin position="6"/>
        <end position="25"/>
    </location>
</feature>
<dbReference type="PANTHER" id="PTHR32196:SF69">
    <property type="entry name" value="BRANCHED-CHAIN AMINO ACID TRANSPORT SYSTEM, PERMEASE PROTEIN"/>
    <property type="match status" value="1"/>
</dbReference>
<evidence type="ECO:0000256" key="2">
    <source>
        <dbReference type="ARBA" id="ARBA00022475"/>
    </source>
</evidence>
<comment type="subcellular location">
    <subcellularLocation>
        <location evidence="1">Cell membrane</location>
        <topology evidence="1">Multi-pass membrane protein</topology>
    </subcellularLocation>
</comment>
<keyword evidence="3 6" id="KW-0812">Transmembrane</keyword>
<dbReference type="EMBL" id="FNAQ01000008">
    <property type="protein sequence ID" value="SDE32471.1"/>
    <property type="molecule type" value="Genomic_DNA"/>
</dbReference>
<organism evidence="7 8">
    <name type="scientific">Desulfuromonas thiophila</name>
    <dbReference type="NCBI Taxonomy" id="57664"/>
    <lineage>
        <taxon>Bacteria</taxon>
        <taxon>Pseudomonadati</taxon>
        <taxon>Thermodesulfobacteriota</taxon>
        <taxon>Desulfuromonadia</taxon>
        <taxon>Desulfuromonadales</taxon>
        <taxon>Desulfuromonadaceae</taxon>
        <taxon>Desulfuromonas</taxon>
    </lineage>
</organism>
<feature type="transmembrane region" description="Helical" evidence="6">
    <location>
        <begin position="251"/>
        <end position="274"/>
    </location>
</feature>
<protein>
    <submittedName>
        <fullName evidence="7">Putative ABC transport system permease protein</fullName>
    </submittedName>
</protein>
<feature type="transmembrane region" description="Helical" evidence="6">
    <location>
        <begin position="86"/>
        <end position="104"/>
    </location>
</feature>
<evidence type="ECO:0000256" key="6">
    <source>
        <dbReference type="SAM" id="Phobius"/>
    </source>
</evidence>
<dbReference type="STRING" id="57664.SAMN05661003_10814"/>
<evidence type="ECO:0000256" key="3">
    <source>
        <dbReference type="ARBA" id="ARBA00022692"/>
    </source>
</evidence>
<name>A0A1G7BZI1_9BACT</name>
<dbReference type="Proteomes" id="UP000243205">
    <property type="component" value="Unassembled WGS sequence"/>
</dbReference>
<dbReference type="GO" id="GO:0005886">
    <property type="term" value="C:plasma membrane"/>
    <property type="evidence" value="ECO:0007669"/>
    <property type="project" value="UniProtKB-SubCell"/>
</dbReference>
<accession>A0A1G7BZI1</accession>
<keyword evidence="8" id="KW-1185">Reference proteome</keyword>
<reference evidence="8" key="1">
    <citation type="submission" date="2016-10" db="EMBL/GenBank/DDBJ databases">
        <authorList>
            <person name="Varghese N."/>
            <person name="Submissions S."/>
        </authorList>
    </citation>
    <scope>NUCLEOTIDE SEQUENCE [LARGE SCALE GENOMIC DNA]</scope>
    <source>
        <strain evidence="8">DSM 8987</strain>
    </source>
</reference>
<feature type="transmembrane region" description="Helical" evidence="6">
    <location>
        <begin position="280"/>
        <end position="298"/>
    </location>
</feature>
<dbReference type="GO" id="GO:0022857">
    <property type="term" value="F:transmembrane transporter activity"/>
    <property type="evidence" value="ECO:0007669"/>
    <property type="project" value="InterPro"/>
</dbReference>
<dbReference type="OrthoDB" id="9778389at2"/>
<feature type="transmembrane region" description="Helical" evidence="6">
    <location>
        <begin position="60"/>
        <end position="79"/>
    </location>
</feature>
<evidence type="ECO:0000313" key="7">
    <source>
        <dbReference type="EMBL" id="SDE32471.1"/>
    </source>
</evidence>
<feature type="transmembrane region" description="Helical" evidence="6">
    <location>
        <begin position="195"/>
        <end position="217"/>
    </location>
</feature>
<keyword evidence="2" id="KW-1003">Cell membrane</keyword>
<evidence type="ECO:0000313" key="8">
    <source>
        <dbReference type="Proteomes" id="UP000243205"/>
    </source>
</evidence>
<dbReference type="CDD" id="cd06574">
    <property type="entry name" value="TM_PBP1_branched-chain-AA_like"/>
    <property type="match status" value="1"/>
</dbReference>
<dbReference type="AlphaFoldDB" id="A0A1G7BZI1"/>
<dbReference type="RefSeq" id="WP_092078293.1">
    <property type="nucleotide sequence ID" value="NZ_FNAQ01000008.1"/>
</dbReference>
<dbReference type="InterPro" id="IPR001851">
    <property type="entry name" value="ABC_transp_permease"/>
</dbReference>
<feature type="transmembrane region" description="Helical" evidence="6">
    <location>
        <begin position="146"/>
        <end position="167"/>
    </location>
</feature>
<evidence type="ECO:0000256" key="5">
    <source>
        <dbReference type="ARBA" id="ARBA00023136"/>
    </source>
</evidence>
<gene>
    <name evidence="7" type="ORF">SAMN05661003_10814</name>
</gene>
<keyword evidence="4 6" id="KW-1133">Transmembrane helix</keyword>
<sequence>MSLVVGALTMGLILALLSLGMLISFRMIRFTDITVDGSITLGAAITAVCLVNGFSPWLAVLLALAGGALAGAITGLLHTRCRIQELLSGILVMTALYSINLRIMGRSNIPLLDVASISAGPQRLLQGLGLPEKVNLAGWLVPVGDVAVFLSSLLVCGLVALALRYFLLTHFGTALRAAGNNPQMARAQGIHHQSLVVFSLALSNALVALAGALLAQYQGFADVQMGIGMMVWGLASIIIGEALVRHNGIGLLITGTILGTVLFRLLIAIALRWGLNPNDLKLVTALFVFVALVAPMLAGRLKKRLAAGGRHV</sequence>
<keyword evidence="5 6" id="KW-0472">Membrane</keyword>
<dbReference type="PANTHER" id="PTHR32196">
    <property type="entry name" value="ABC TRANSPORTER PERMEASE PROTEIN YPHD-RELATED-RELATED"/>
    <property type="match status" value="1"/>
</dbReference>